<dbReference type="PANTHER" id="PTHR12484">
    <property type="entry name" value="B-LYMPHOCYTE ANTIGEN-RELATED"/>
    <property type="match status" value="1"/>
</dbReference>
<dbReference type="CDD" id="cd12264">
    <property type="entry name" value="RRM_AKAP17A"/>
    <property type="match status" value="1"/>
</dbReference>
<dbReference type="EMBL" id="JASPKZ010001606">
    <property type="protein sequence ID" value="KAJ9597479.1"/>
    <property type="molecule type" value="Genomic_DNA"/>
</dbReference>
<feature type="region of interest" description="Disordered" evidence="1">
    <location>
        <begin position="457"/>
        <end position="505"/>
    </location>
</feature>
<evidence type="ECO:0008006" key="4">
    <source>
        <dbReference type="Google" id="ProtNLM"/>
    </source>
</evidence>
<sequence length="593" mass="70051">MNVFQSCKDTNDAVELFPPQSLYLKPIARLNISVQLPQMKLPGKTISNWEVMEKLKNMIKPEEFIVIKVSKSTLEFIRFEAEIENKSKLASVTARLDTRTIKLSGFSELLKIRAAEAKIPFPTRHTWDSYFRDARNMNEMKPGERPDTIHISNLPCKWFATKQDKTKGIDVPSEYLFRKVFEVFGEVRCVDIPIADPYRNKMKTQISGMKTFSFGQDLSFEGYVQYKEYICFVKAMDALRGMKLLHKEGDKAYTANIKVDFDKTKHLSDPSIRRRRIEREKLMAQEREKEERERKQQELEEQKREEERLQKLEEKHQKAERRKRREEKRKHKQLMKLKEKETREMNVKIAIEERKLLIAQRKLESIRLLDELFERVKFFKNTTDSSLENDSFKRTPDGTSKIIGKESVKKEKLDDTERELRNKLVKKYKSAHEQQLEEQKEKLLKTIEGKNKLRSVLASSCKKPDPDDQSSVSSDSSSDRSSSSESSDFASTNERRETSWKEKQDFDGKNYHVVSQYKDRHCGGPPLHPDFFKTYPDQRFPNNRRFHRGGFYPRFPNDNDYYYDNITSDYYRYFQKLAKGKKREKSSSSSSHS</sequence>
<organism evidence="2 3">
    <name type="scientific">Diploptera punctata</name>
    <name type="common">Pacific beetle cockroach</name>
    <dbReference type="NCBI Taxonomy" id="6984"/>
    <lineage>
        <taxon>Eukaryota</taxon>
        <taxon>Metazoa</taxon>
        <taxon>Ecdysozoa</taxon>
        <taxon>Arthropoda</taxon>
        <taxon>Hexapoda</taxon>
        <taxon>Insecta</taxon>
        <taxon>Pterygota</taxon>
        <taxon>Neoptera</taxon>
        <taxon>Polyneoptera</taxon>
        <taxon>Dictyoptera</taxon>
        <taxon>Blattodea</taxon>
        <taxon>Blaberoidea</taxon>
        <taxon>Blaberidae</taxon>
        <taxon>Diplopterinae</taxon>
        <taxon>Diploptera</taxon>
    </lineage>
</organism>
<feature type="region of interest" description="Disordered" evidence="1">
    <location>
        <begin position="282"/>
        <end position="333"/>
    </location>
</feature>
<protein>
    <recommendedName>
        <fullName evidence="4">A-kinase anchor protein 17A</fullName>
    </recommendedName>
</protein>
<proteinExistence type="predicted"/>
<feature type="non-terminal residue" evidence="2">
    <location>
        <position position="1"/>
    </location>
</feature>
<gene>
    <name evidence="2" type="ORF">L9F63_011664</name>
</gene>
<feature type="compositionally biased region" description="Basic and acidic residues" evidence="1">
    <location>
        <begin position="282"/>
        <end position="317"/>
    </location>
</feature>
<feature type="region of interest" description="Disordered" evidence="1">
    <location>
        <begin position="385"/>
        <end position="416"/>
    </location>
</feature>
<evidence type="ECO:0000313" key="3">
    <source>
        <dbReference type="Proteomes" id="UP001233999"/>
    </source>
</evidence>
<evidence type="ECO:0000256" key="1">
    <source>
        <dbReference type="SAM" id="MobiDB-lite"/>
    </source>
</evidence>
<dbReference type="InterPro" id="IPR056852">
    <property type="entry name" value="AK17A/B"/>
</dbReference>
<comment type="caution">
    <text evidence="2">The sequence shown here is derived from an EMBL/GenBank/DDBJ whole genome shotgun (WGS) entry which is preliminary data.</text>
</comment>
<accession>A0AAD8EPP9</accession>
<name>A0AAD8EPP9_DIPPU</name>
<keyword evidence="3" id="KW-1185">Reference proteome</keyword>
<dbReference type="PANTHER" id="PTHR12484:SF4">
    <property type="entry name" value="A-KINASE ANCHOR PROTEIN 17A"/>
    <property type="match status" value="1"/>
</dbReference>
<feature type="compositionally biased region" description="Basic residues" evidence="1">
    <location>
        <begin position="318"/>
        <end position="333"/>
    </location>
</feature>
<feature type="compositionally biased region" description="Basic and acidic residues" evidence="1">
    <location>
        <begin position="493"/>
        <end position="505"/>
    </location>
</feature>
<reference evidence="2" key="1">
    <citation type="journal article" date="2023" name="IScience">
        <title>Live-bearing cockroach genome reveals convergent evolutionary mechanisms linked to viviparity in insects and beyond.</title>
        <authorList>
            <person name="Fouks B."/>
            <person name="Harrison M.C."/>
            <person name="Mikhailova A.A."/>
            <person name="Marchal E."/>
            <person name="English S."/>
            <person name="Carruthers M."/>
            <person name="Jennings E.C."/>
            <person name="Chiamaka E.L."/>
            <person name="Frigard R.A."/>
            <person name="Pippel M."/>
            <person name="Attardo G.M."/>
            <person name="Benoit J.B."/>
            <person name="Bornberg-Bauer E."/>
            <person name="Tobe S.S."/>
        </authorList>
    </citation>
    <scope>NUCLEOTIDE SEQUENCE</scope>
    <source>
        <strain evidence="2">Stay&amp;Tobe</strain>
    </source>
</reference>
<dbReference type="Pfam" id="PF25015">
    <property type="entry name" value="RBD_AKAP-17A"/>
    <property type="match status" value="1"/>
</dbReference>
<dbReference type="Proteomes" id="UP001233999">
    <property type="component" value="Unassembled WGS sequence"/>
</dbReference>
<feature type="compositionally biased region" description="Low complexity" evidence="1">
    <location>
        <begin position="469"/>
        <end position="491"/>
    </location>
</feature>
<feature type="compositionally biased region" description="Basic and acidic residues" evidence="1">
    <location>
        <begin position="403"/>
        <end position="416"/>
    </location>
</feature>
<evidence type="ECO:0000313" key="2">
    <source>
        <dbReference type="EMBL" id="KAJ9597479.1"/>
    </source>
</evidence>
<reference evidence="2" key="2">
    <citation type="submission" date="2023-05" db="EMBL/GenBank/DDBJ databases">
        <authorList>
            <person name="Fouks B."/>
        </authorList>
    </citation>
    <scope>NUCLEOTIDE SEQUENCE</scope>
    <source>
        <strain evidence="2">Stay&amp;Tobe</strain>
        <tissue evidence="2">Testes</tissue>
    </source>
</reference>
<dbReference type="AlphaFoldDB" id="A0AAD8EPP9"/>